<name>A0A2H0XZA2_UNCSA</name>
<dbReference type="InterPro" id="IPR012336">
    <property type="entry name" value="Thioredoxin-like_fold"/>
</dbReference>
<proteinExistence type="predicted"/>
<dbReference type="Pfam" id="PF13192">
    <property type="entry name" value="Thioredoxin_3"/>
    <property type="match status" value="1"/>
</dbReference>
<dbReference type="EMBL" id="PEYM01000082">
    <property type="protein sequence ID" value="PIS29508.1"/>
    <property type="molecule type" value="Genomic_DNA"/>
</dbReference>
<accession>A0A2H0XZA2</accession>
<dbReference type="AlphaFoldDB" id="A0A2H0XZA2"/>
<organism evidence="2 3">
    <name type="scientific">Candidatus Saganbacteria bacterium CG08_land_8_20_14_0_20_45_16</name>
    <dbReference type="NCBI Taxonomy" id="2014293"/>
    <lineage>
        <taxon>Bacteria</taxon>
        <taxon>Bacillati</taxon>
        <taxon>Saganbacteria</taxon>
    </lineage>
</organism>
<gene>
    <name evidence="2" type="ORF">COT42_05140</name>
</gene>
<comment type="caution">
    <text evidence="2">The sequence shown here is derived from an EMBL/GenBank/DDBJ whole genome shotgun (WGS) entry which is preliminary data.</text>
</comment>
<reference evidence="2 3" key="1">
    <citation type="submission" date="2017-09" db="EMBL/GenBank/DDBJ databases">
        <title>Depth-based differentiation of microbial function through sediment-hosted aquifers and enrichment of novel symbionts in the deep terrestrial subsurface.</title>
        <authorList>
            <person name="Probst A.J."/>
            <person name="Ladd B."/>
            <person name="Jarett J.K."/>
            <person name="Geller-Mcgrath D.E."/>
            <person name="Sieber C.M."/>
            <person name="Emerson J.B."/>
            <person name="Anantharaman K."/>
            <person name="Thomas B.C."/>
            <person name="Malmstrom R."/>
            <person name="Stieglmeier M."/>
            <person name="Klingl A."/>
            <person name="Woyke T."/>
            <person name="Ryan C.M."/>
            <person name="Banfield J.F."/>
        </authorList>
    </citation>
    <scope>NUCLEOTIDE SEQUENCE [LARGE SCALE GENOMIC DNA]</scope>
    <source>
        <strain evidence="2">CG08_land_8_20_14_0_20_45_16</strain>
    </source>
</reference>
<protein>
    <recommendedName>
        <fullName evidence="1">Thioredoxin-like fold domain-containing protein</fullName>
    </recommendedName>
</protein>
<dbReference type="SUPFAM" id="SSF52833">
    <property type="entry name" value="Thioredoxin-like"/>
    <property type="match status" value="1"/>
</dbReference>
<dbReference type="Proteomes" id="UP000231343">
    <property type="component" value="Unassembled WGS sequence"/>
</dbReference>
<feature type="domain" description="Thioredoxin-like fold" evidence="1">
    <location>
        <begin position="4"/>
        <end position="90"/>
    </location>
</feature>
<dbReference type="Gene3D" id="3.40.30.10">
    <property type="entry name" value="Glutaredoxin"/>
    <property type="match status" value="1"/>
</dbReference>
<dbReference type="InterPro" id="IPR036249">
    <property type="entry name" value="Thioredoxin-like_sf"/>
</dbReference>
<sequence>MSVEIKVFGKPGCDFCKTTMKKFETFLKRWEVPEEEVSLIFYDMETVDGMAEGAFYSVTKIPSTVIERDGEQLAFWHGQVPLSEEFKACFEKFLTAVNQ</sequence>
<evidence type="ECO:0000313" key="3">
    <source>
        <dbReference type="Proteomes" id="UP000231343"/>
    </source>
</evidence>
<evidence type="ECO:0000259" key="1">
    <source>
        <dbReference type="Pfam" id="PF13192"/>
    </source>
</evidence>
<evidence type="ECO:0000313" key="2">
    <source>
        <dbReference type="EMBL" id="PIS29508.1"/>
    </source>
</evidence>